<dbReference type="SUPFAM" id="SSF47060">
    <property type="entry name" value="S15/NS1 RNA-binding domain"/>
    <property type="match status" value="1"/>
</dbReference>
<evidence type="ECO:0000313" key="8">
    <source>
        <dbReference type="Proteomes" id="UP000323824"/>
    </source>
</evidence>
<keyword evidence="8" id="KW-1185">Reference proteome</keyword>
<comment type="similarity">
    <text evidence="4 5">Belongs to the universal ribosomal protein uS15 family.</text>
</comment>
<dbReference type="RefSeq" id="WP_149569472.1">
    <property type="nucleotide sequence ID" value="NZ_CP035807.1"/>
</dbReference>
<evidence type="ECO:0000256" key="4">
    <source>
        <dbReference type="HAMAP-Rule" id="MF_01343"/>
    </source>
</evidence>
<dbReference type="InterPro" id="IPR009068">
    <property type="entry name" value="uS15_NS1_RNA-bd_sf"/>
</dbReference>
<keyword evidence="2 4" id="KW-0687">Ribonucleoprotein</keyword>
<comment type="subunit">
    <text evidence="3 4">Part of the 30S ribosomal subunit. Forms a bridge to the 50S subunit in the 70S ribosome, contacting the 23S rRNA.</text>
</comment>
<dbReference type="CDD" id="cd00353">
    <property type="entry name" value="Ribosomal_S15p_S13e"/>
    <property type="match status" value="1"/>
</dbReference>
<accession>A0A5C1QGN1</accession>
<reference evidence="7 8" key="1">
    <citation type="submission" date="2019-02" db="EMBL/GenBank/DDBJ databases">
        <authorList>
            <person name="Fomenkov A."/>
            <person name="Dubinina G."/>
            <person name="Grabovich M."/>
            <person name="Vincze T."/>
            <person name="Roberts R.J."/>
        </authorList>
    </citation>
    <scope>NUCLEOTIDE SEQUENCE [LARGE SCALE GENOMIC DNA]</scope>
    <source>
        <strain evidence="7 8">P</strain>
    </source>
</reference>
<dbReference type="HAMAP" id="MF_01343_B">
    <property type="entry name" value="Ribosomal_uS15_B"/>
    <property type="match status" value="1"/>
</dbReference>
<sequence length="88" mass="10244">MLTKEQKEQIVADFGGDTKNTGSTEVQIALLTARIKDLQNHFSEHKKDHHSRTGLLKMIGQRKRLQKYLKRTNLEAYRELIAKLGLRR</sequence>
<name>A0A5C1QGN1_9SPIO</name>
<dbReference type="GO" id="GO:0022627">
    <property type="term" value="C:cytosolic small ribosomal subunit"/>
    <property type="evidence" value="ECO:0007669"/>
    <property type="project" value="TreeGrafter"/>
</dbReference>
<dbReference type="AlphaFoldDB" id="A0A5C1QGN1"/>
<dbReference type="OrthoDB" id="9799262at2"/>
<dbReference type="PROSITE" id="PS00362">
    <property type="entry name" value="RIBOSOMAL_S15"/>
    <property type="match status" value="1"/>
</dbReference>
<gene>
    <name evidence="4" type="primary">rpsO</name>
    <name evidence="7" type="ORF">EW093_16600</name>
</gene>
<reference evidence="7 8" key="2">
    <citation type="submission" date="2019-09" db="EMBL/GenBank/DDBJ databases">
        <title>Complete Genome Sequence and Methylome Analysis of free living Spirochaetas.</title>
        <authorList>
            <person name="Leshcheva N."/>
            <person name="Mikheeva N."/>
        </authorList>
    </citation>
    <scope>NUCLEOTIDE SEQUENCE [LARGE SCALE GENOMIC DNA]</scope>
    <source>
        <strain evidence="7 8">P</strain>
    </source>
</reference>
<evidence type="ECO:0000256" key="6">
    <source>
        <dbReference type="RuleBase" id="RU004524"/>
    </source>
</evidence>
<keyword evidence="4 6" id="KW-0694">RNA-binding</keyword>
<dbReference type="Gene3D" id="1.10.287.10">
    <property type="entry name" value="S15/NS1, RNA-binding"/>
    <property type="match status" value="1"/>
</dbReference>
<evidence type="ECO:0000256" key="1">
    <source>
        <dbReference type="ARBA" id="ARBA00022980"/>
    </source>
</evidence>
<dbReference type="EMBL" id="CP035807">
    <property type="protein sequence ID" value="QEN06239.1"/>
    <property type="molecule type" value="Genomic_DNA"/>
</dbReference>
<keyword evidence="4 6" id="KW-0699">rRNA-binding</keyword>
<dbReference type="GO" id="GO:0003735">
    <property type="term" value="F:structural constituent of ribosome"/>
    <property type="evidence" value="ECO:0007669"/>
    <property type="project" value="InterPro"/>
</dbReference>
<proteinExistence type="inferred from homology"/>
<comment type="function">
    <text evidence="4 6">One of the primary rRNA binding proteins, it binds directly to 16S rRNA where it helps nucleate assembly of the platform of the 30S subunit by binding and bridging several RNA helices of the 16S rRNA.</text>
</comment>
<dbReference type="Proteomes" id="UP000323824">
    <property type="component" value="Chromosome"/>
</dbReference>
<comment type="function">
    <text evidence="4">Forms an intersubunit bridge (bridge B4) with the 23S rRNA of the 50S subunit in the ribosome.</text>
</comment>
<dbReference type="GO" id="GO:0006412">
    <property type="term" value="P:translation"/>
    <property type="evidence" value="ECO:0007669"/>
    <property type="project" value="UniProtKB-UniRule"/>
</dbReference>
<organism evidence="7 8">
    <name type="scientific">Thiospirochaeta perfilievii</name>
    <dbReference type="NCBI Taxonomy" id="252967"/>
    <lineage>
        <taxon>Bacteria</taxon>
        <taxon>Pseudomonadati</taxon>
        <taxon>Spirochaetota</taxon>
        <taxon>Spirochaetia</taxon>
        <taxon>Spirochaetales</taxon>
        <taxon>Spirochaetaceae</taxon>
        <taxon>Thiospirochaeta</taxon>
    </lineage>
</organism>
<dbReference type="NCBIfam" id="TIGR00952">
    <property type="entry name" value="S15_bact"/>
    <property type="match status" value="1"/>
</dbReference>
<evidence type="ECO:0000256" key="3">
    <source>
        <dbReference type="ARBA" id="ARBA00064542"/>
    </source>
</evidence>
<dbReference type="PANTHER" id="PTHR23321:SF26">
    <property type="entry name" value="SMALL RIBOSOMAL SUBUNIT PROTEIN US15M"/>
    <property type="match status" value="1"/>
</dbReference>
<keyword evidence="1 4" id="KW-0689">Ribosomal protein</keyword>
<evidence type="ECO:0000256" key="5">
    <source>
        <dbReference type="RuleBase" id="RU003919"/>
    </source>
</evidence>
<dbReference type="Pfam" id="PF00312">
    <property type="entry name" value="Ribosomal_S15"/>
    <property type="match status" value="1"/>
</dbReference>
<dbReference type="InterPro" id="IPR000589">
    <property type="entry name" value="Ribosomal_uS15"/>
</dbReference>
<evidence type="ECO:0000313" key="7">
    <source>
        <dbReference type="EMBL" id="QEN06239.1"/>
    </source>
</evidence>
<dbReference type="KEGG" id="sper:EW093_16600"/>
<protein>
    <recommendedName>
        <fullName evidence="4">Small ribosomal subunit protein uS15</fullName>
    </recommendedName>
</protein>
<dbReference type="FunFam" id="1.10.287.10:FF:000002">
    <property type="entry name" value="30S ribosomal protein S15"/>
    <property type="match status" value="1"/>
</dbReference>
<dbReference type="GO" id="GO:0019843">
    <property type="term" value="F:rRNA binding"/>
    <property type="evidence" value="ECO:0007669"/>
    <property type="project" value="UniProtKB-UniRule"/>
</dbReference>
<dbReference type="Gene3D" id="6.10.250.3130">
    <property type="match status" value="1"/>
</dbReference>
<dbReference type="PANTHER" id="PTHR23321">
    <property type="entry name" value="RIBOSOMAL PROTEIN S15, BACTERIAL AND ORGANELLAR"/>
    <property type="match status" value="1"/>
</dbReference>
<dbReference type="InterPro" id="IPR005290">
    <property type="entry name" value="Ribosomal_uS15_bac-type"/>
</dbReference>
<dbReference type="SMART" id="SM01387">
    <property type="entry name" value="Ribosomal_S15"/>
    <property type="match status" value="1"/>
</dbReference>
<evidence type="ECO:0000256" key="2">
    <source>
        <dbReference type="ARBA" id="ARBA00023274"/>
    </source>
</evidence>